<protein>
    <submittedName>
        <fullName evidence="2">Uncharacterized protein</fullName>
    </submittedName>
</protein>
<feature type="compositionally biased region" description="Basic residues" evidence="1">
    <location>
        <begin position="8"/>
        <end position="23"/>
    </location>
</feature>
<organism evidence="2 3">
    <name type="scientific">Panicum hallii var. hallii</name>
    <dbReference type="NCBI Taxonomy" id="1504633"/>
    <lineage>
        <taxon>Eukaryota</taxon>
        <taxon>Viridiplantae</taxon>
        <taxon>Streptophyta</taxon>
        <taxon>Embryophyta</taxon>
        <taxon>Tracheophyta</taxon>
        <taxon>Spermatophyta</taxon>
        <taxon>Magnoliopsida</taxon>
        <taxon>Liliopsida</taxon>
        <taxon>Poales</taxon>
        <taxon>Poaceae</taxon>
        <taxon>PACMAD clade</taxon>
        <taxon>Panicoideae</taxon>
        <taxon>Panicodae</taxon>
        <taxon>Paniceae</taxon>
        <taxon>Panicinae</taxon>
        <taxon>Panicum</taxon>
        <taxon>Panicum sect. Panicum</taxon>
    </lineage>
</organism>
<sequence>MLLRCLKKQRRRRRRRMRKKRAQRAPVRDPPAVRRAHHARAVSGVHHTPTRVDGSKCVSPALRRARPDKLQLGLRAGGALHPCDGDEGRGEVGLYARPRRVGAGRRRPRRVVARQRRHAELREAPHRAPQPPPEPEPAARRCARAGAAAAEPDDVDLPAPAAGQAERVRRGGAARPDDDARRLTHSCARLWL</sequence>
<name>A0A2T7CVG2_9POAL</name>
<feature type="region of interest" description="Disordered" evidence="1">
    <location>
        <begin position="101"/>
        <end position="183"/>
    </location>
</feature>
<dbReference type="AlphaFoldDB" id="A0A2T7CVG2"/>
<evidence type="ECO:0000256" key="1">
    <source>
        <dbReference type="SAM" id="MobiDB-lite"/>
    </source>
</evidence>
<accession>A0A2T7CVG2</accession>
<evidence type="ECO:0000313" key="2">
    <source>
        <dbReference type="EMBL" id="PUZ47332.1"/>
    </source>
</evidence>
<dbReference type="Gramene" id="PUZ47332">
    <property type="protein sequence ID" value="PUZ47332"/>
    <property type="gene ID" value="GQ55_7G156800"/>
</dbReference>
<evidence type="ECO:0000313" key="3">
    <source>
        <dbReference type="Proteomes" id="UP000244336"/>
    </source>
</evidence>
<feature type="compositionally biased region" description="Basic residues" evidence="1">
    <location>
        <begin position="101"/>
        <end position="117"/>
    </location>
</feature>
<reference evidence="2 3" key="1">
    <citation type="submission" date="2018-04" db="EMBL/GenBank/DDBJ databases">
        <title>WGS assembly of Panicum hallii var. hallii HAL2.</title>
        <authorList>
            <person name="Lovell J."/>
            <person name="Jenkins J."/>
            <person name="Lowry D."/>
            <person name="Mamidi S."/>
            <person name="Sreedasyam A."/>
            <person name="Weng X."/>
            <person name="Barry K."/>
            <person name="Bonette J."/>
            <person name="Campitelli B."/>
            <person name="Daum C."/>
            <person name="Gordon S."/>
            <person name="Gould B."/>
            <person name="Lipzen A."/>
            <person name="MacQueen A."/>
            <person name="Palacio-Mejia J."/>
            <person name="Plott C."/>
            <person name="Shakirov E."/>
            <person name="Shu S."/>
            <person name="Yoshinaga Y."/>
            <person name="Zane M."/>
            <person name="Rokhsar D."/>
            <person name="Grimwood J."/>
            <person name="Schmutz J."/>
            <person name="Juenger T."/>
        </authorList>
    </citation>
    <scope>NUCLEOTIDE SEQUENCE [LARGE SCALE GENOMIC DNA]</scope>
    <source>
        <strain evidence="3">cv. HAL2</strain>
    </source>
</reference>
<gene>
    <name evidence="2" type="ORF">GQ55_7G156800</name>
</gene>
<dbReference type="OrthoDB" id="10444868at2759"/>
<proteinExistence type="predicted"/>
<dbReference type="EMBL" id="CM009755">
    <property type="protein sequence ID" value="PUZ47332.1"/>
    <property type="molecule type" value="Genomic_DNA"/>
</dbReference>
<feature type="region of interest" description="Disordered" evidence="1">
    <location>
        <begin position="8"/>
        <end position="36"/>
    </location>
</feature>
<dbReference type="Proteomes" id="UP000244336">
    <property type="component" value="Chromosome 7"/>
</dbReference>
<keyword evidence="3" id="KW-1185">Reference proteome</keyword>